<evidence type="ECO:0000313" key="2">
    <source>
        <dbReference type="EMBL" id="PKI67073.1"/>
    </source>
</evidence>
<dbReference type="EMBL" id="PGOL01000644">
    <property type="protein sequence ID" value="PKI67073.1"/>
    <property type="molecule type" value="Genomic_DNA"/>
</dbReference>
<protein>
    <submittedName>
        <fullName evidence="2">Uncharacterized protein</fullName>
    </submittedName>
</protein>
<evidence type="ECO:0000256" key="1">
    <source>
        <dbReference type="SAM" id="MobiDB-lite"/>
    </source>
</evidence>
<comment type="caution">
    <text evidence="2">The sequence shown here is derived from an EMBL/GenBank/DDBJ whole genome shotgun (WGS) entry which is preliminary data.</text>
</comment>
<feature type="region of interest" description="Disordered" evidence="1">
    <location>
        <begin position="72"/>
        <end position="138"/>
    </location>
</feature>
<proteinExistence type="predicted"/>
<evidence type="ECO:0000313" key="3">
    <source>
        <dbReference type="Proteomes" id="UP000233551"/>
    </source>
</evidence>
<reference evidence="2 3" key="1">
    <citation type="submission" date="2017-11" db="EMBL/GenBank/DDBJ databases">
        <title>De-novo sequencing of pomegranate (Punica granatum L.) genome.</title>
        <authorList>
            <person name="Akparov Z."/>
            <person name="Amiraslanov A."/>
            <person name="Hajiyeva S."/>
            <person name="Abbasov M."/>
            <person name="Kaur K."/>
            <person name="Hamwieh A."/>
            <person name="Solovyev V."/>
            <person name="Salamov A."/>
            <person name="Braich B."/>
            <person name="Kosarev P."/>
            <person name="Mahmoud A."/>
            <person name="Hajiyev E."/>
            <person name="Babayeva S."/>
            <person name="Izzatullayeva V."/>
            <person name="Mammadov A."/>
            <person name="Mammadov A."/>
            <person name="Sharifova S."/>
            <person name="Ojaghi J."/>
            <person name="Eynullazada K."/>
            <person name="Bayramov B."/>
            <person name="Abdulazimova A."/>
            <person name="Shahmuradov I."/>
        </authorList>
    </citation>
    <scope>NUCLEOTIDE SEQUENCE [LARGE SCALE GENOMIC DNA]</scope>
    <source>
        <strain evidence="3">cv. AG2017</strain>
        <tissue evidence="2">Leaf</tissue>
    </source>
</reference>
<dbReference type="AlphaFoldDB" id="A0A2I0KFV6"/>
<gene>
    <name evidence="2" type="ORF">CRG98_012537</name>
</gene>
<feature type="compositionally biased region" description="Polar residues" evidence="1">
    <location>
        <begin position="104"/>
        <end position="115"/>
    </location>
</feature>
<feature type="compositionally biased region" description="Basic and acidic residues" evidence="1">
    <location>
        <begin position="123"/>
        <end position="138"/>
    </location>
</feature>
<keyword evidence="3" id="KW-1185">Reference proteome</keyword>
<name>A0A2I0KFV6_PUNGR</name>
<sequence>MYIWRSSLGKLDAGVTSEEHKRPFSVKIHIRRSSLGKLDAGVTSEEHKRPFSVKIHIRRSIPSFRVKDVLSSEQCTRSRTLPHAHEFAHTRRAPNASRARPVHSSRTPRAPSSPNVHALALEHPSKRSTESPDSRTLP</sequence>
<accession>A0A2I0KFV6</accession>
<organism evidence="2 3">
    <name type="scientific">Punica granatum</name>
    <name type="common">Pomegranate</name>
    <dbReference type="NCBI Taxonomy" id="22663"/>
    <lineage>
        <taxon>Eukaryota</taxon>
        <taxon>Viridiplantae</taxon>
        <taxon>Streptophyta</taxon>
        <taxon>Embryophyta</taxon>
        <taxon>Tracheophyta</taxon>
        <taxon>Spermatophyta</taxon>
        <taxon>Magnoliopsida</taxon>
        <taxon>eudicotyledons</taxon>
        <taxon>Gunneridae</taxon>
        <taxon>Pentapetalae</taxon>
        <taxon>rosids</taxon>
        <taxon>malvids</taxon>
        <taxon>Myrtales</taxon>
        <taxon>Lythraceae</taxon>
        <taxon>Punica</taxon>
    </lineage>
</organism>
<dbReference type="Proteomes" id="UP000233551">
    <property type="component" value="Unassembled WGS sequence"/>
</dbReference>